<dbReference type="GO" id="GO:0070290">
    <property type="term" value="F:N-acylphosphatidylethanolamine-specific phospholipase D activity"/>
    <property type="evidence" value="ECO:0007669"/>
    <property type="project" value="InterPro"/>
</dbReference>
<dbReference type="Pfam" id="PF12706">
    <property type="entry name" value="Lactamase_B_2"/>
    <property type="match status" value="1"/>
</dbReference>
<name>K7Z842_BDEBC</name>
<dbReference type="GO" id="GO:0005737">
    <property type="term" value="C:cytoplasm"/>
    <property type="evidence" value="ECO:0007669"/>
    <property type="project" value="TreeGrafter"/>
</dbReference>
<organism evidence="2 3">
    <name type="scientific">Bdellovibrio bacteriovorus str. Tiberius</name>
    <dbReference type="NCBI Taxonomy" id="1069642"/>
    <lineage>
        <taxon>Bacteria</taxon>
        <taxon>Pseudomonadati</taxon>
        <taxon>Bdellovibrionota</taxon>
        <taxon>Bdellovibrionia</taxon>
        <taxon>Bdellovibrionales</taxon>
        <taxon>Pseudobdellovibrionaceae</taxon>
        <taxon>Bdellovibrio</taxon>
    </lineage>
</organism>
<dbReference type="SUPFAM" id="SSF56281">
    <property type="entry name" value="Metallo-hydrolase/oxidoreductase"/>
    <property type="match status" value="1"/>
</dbReference>
<accession>K7Z842</accession>
<dbReference type="Proteomes" id="UP000010074">
    <property type="component" value="Chromosome"/>
</dbReference>
<dbReference type="AlphaFoldDB" id="K7Z842"/>
<protein>
    <submittedName>
        <fullName evidence="2">Zn-dependent hydrolase</fullName>
    </submittedName>
</protein>
<dbReference type="PROSITE" id="PS51257">
    <property type="entry name" value="PROKAR_LIPOPROTEIN"/>
    <property type="match status" value="1"/>
</dbReference>
<feature type="domain" description="Metallo-beta-lactamase" evidence="1">
    <location>
        <begin position="128"/>
        <end position="322"/>
    </location>
</feature>
<dbReference type="InterPro" id="IPR036866">
    <property type="entry name" value="RibonucZ/Hydroxyglut_hydro"/>
</dbReference>
<dbReference type="RefSeq" id="WP_015090039.1">
    <property type="nucleotide sequence ID" value="NC_019567.1"/>
</dbReference>
<evidence type="ECO:0000313" key="3">
    <source>
        <dbReference type="Proteomes" id="UP000010074"/>
    </source>
</evidence>
<dbReference type="InterPro" id="IPR001279">
    <property type="entry name" value="Metallo-B-lactamas"/>
</dbReference>
<evidence type="ECO:0000259" key="1">
    <source>
        <dbReference type="Pfam" id="PF12706"/>
    </source>
</evidence>
<sequence>MRLFKTVLIVLLVGCLLGVGGIAMVGCSSFGSLPSKEQAEAYQNSPNYDKERKVFVNRRPRLVEEMRKRTMNFSTTKEFLFGGDAERIPTEHLPEVKTDFANFNQAGDDFKVVWFGHSSVLMKLDGKNVLIDPVLSTSTGPFGFMMKRFQKPVIELSELPEIDVIIVSHDHWDHLDMDSIKFFKNKATRFVVPLGVAAHLTGWGIEASRIQELDWWQGVEIAGIKFTATPAQHFSGRGLTNQNKSLWASWVIKSSKHNIYFCADSGYDTHFKDIGEKMGPFDLAFIENGQYNEKWREVHLLPDESIQAFKDLNAKRYFPIHWGMFSLALHSWSEPIEKISAATTRDGISLVAPQIGEVVTINDQYVTQTWWKKNSNAKAD</sequence>
<keyword evidence="2" id="KW-0378">Hydrolase</keyword>
<evidence type="ECO:0000313" key="2">
    <source>
        <dbReference type="EMBL" id="AFY00564.1"/>
    </source>
</evidence>
<dbReference type="PIRSF" id="PIRSF038896">
    <property type="entry name" value="NAPE-PLD"/>
    <property type="match status" value="1"/>
</dbReference>
<dbReference type="Gene3D" id="3.60.15.10">
    <property type="entry name" value="Ribonuclease Z/Hydroxyacylglutathione hydrolase-like"/>
    <property type="match status" value="1"/>
</dbReference>
<dbReference type="GO" id="GO:0008270">
    <property type="term" value="F:zinc ion binding"/>
    <property type="evidence" value="ECO:0007669"/>
    <property type="project" value="InterPro"/>
</dbReference>
<dbReference type="PANTHER" id="PTHR15032">
    <property type="entry name" value="N-ACYL-PHOSPHATIDYLETHANOLAMINE-HYDROLYZING PHOSPHOLIPASE D"/>
    <property type="match status" value="1"/>
</dbReference>
<proteinExistence type="predicted"/>
<gene>
    <name evidence="2" type="ORF">Bdt_0863</name>
</gene>
<dbReference type="PATRIC" id="fig|1069642.3.peg.849"/>
<dbReference type="STRING" id="1069642.Bdt_0863"/>
<dbReference type="HOGENOM" id="CLU_020884_0_2_7"/>
<dbReference type="KEGG" id="bbat:Bdt_0863"/>
<reference evidence="2 3" key="1">
    <citation type="journal article" date="2012" name="BMC Genomics">
        <title>Genome analysis of a simultaneously predatory and prey-independent, novel Bdellovibrio bacteriovorus from the River Tiber, supports in silico predictions of both ancient and recent lateral gene transfer from diverse bacteria.</title>
        <authorList>
            <person name="Hobley L."/>
            <person name="Lerner T.R."/>
            <person name="Williams L.E."/>
            <person name="Lambert C."/>
            <person name="Till R."/>
            <person name="Milner D.S."/>
            <person name="Basford S.M."/>
            <person name="Capeness M.J."/>
            <person name="Fenton A.K."/>
            <person name="Atterbury R.J."/>
            <person name="Harris M.A."/>
            <person name="Sockett R.E."/>
        </authorList>
    </citation>
    <scope>NUCLEOTIDE SEQUENCE [LARGE SCALE GENOMIC DNA]</scope>
    <source>
        <strain evidence="2 3">Tiberius</strain>
    </source>
</reference>
<dbReference type="PANTHER" id="PTHR15032:SF4">
    <property type="entry name" value="N-ACYL-PHOSPHATIDYLETHANOLAMINE-HYDROLYZING PHOSPHOLIPASE D"/>
    <property type="match status" value="1"/>
</dbReference>
<dbReference type="InterPro" id="IPR024884">
    <property type="entry name" value="NAPE-PLD"/>
</dbReference>
<dbReference type="EMBL" id="CP002930">
    <property type="protein sequence ID" value="AFY00564.1"/>
    <property type="molecule type" value="Genomic_DNA"/>
</dbReference>